<feature type="transmembrane region" description="Helical" evidence="1">
    <location>
        <begin position="20"/>
        <end position="39"/>
    </location>
</feature>
<dbReference type="HOGENOM" id="CLU_079951_1_1_1"/>
<feature type="transmembrane region" description="Helical" evidence="1">
    <location>
        <begin position="60"/>
        <end position="79"/>
    </location>
</feature>
<keyword evidence="1" id="KW-0472">Membrane</keyword>
<feature type="transmembrane region" description="Helical" evidence="1">
    <location>
        <begin position="142"/>
        <end position="162"/>
    </location>
</feature>
<accession>S3CTA2</accession>
<evidence type="ECO:0000313" key="2">
    <source>
        <dbReference type="EMBL" id="EPE28269.1"/>
    </source>
</evidence>
<dbReference type="OrthoDB" id="4074965at2759"/>
<reference evidence="2 3" key="1">
    <citation type="journal article" date="2013" name="BMC Genomics">
        <title>Genomics-driven discovery of the pneumocandin biosynthetic gene cluster in the fungus Glarea lozoyensis.</title>
        <authorList>
            <person name="Chen L."/>
            <person name="Yue Q."/>
            <person name="Zhang X."/>
            <person name="Xiang M."/>
            <person name="Wang C."/>
            <person name="Li S."/>
            <person name="Che Y."/>
            <person name="Ortiz-Lopez F.J."/>
            <person name="Bills G.F."/>
            <person name="Liu X."/>
            <person name="An Z."/>
        </authorList>
    </citation>
    <scope>NUCLEOTIDE SEQUENCE [LARGE SCALE GENOMIC DNA]</scope>
    <source>
        <strain evidence="3">ATCC 20868 / MF5171</strain>
    </source>
</reference>
<dbReference type="KEGG" id="glz:GLAREA_09389"/>
<sequence length="192" mass="21134">MGLKDTGTCGLSACLFTTQIIGRLLSFACAITVFVLVGVQIERTHDAGASIDSKLTYTMILSGIAMLDITLIFTKWRFVSDLVLTIMWLVDASTLSGIDGSLSCEGSWQHTVWGYCWGRFFGDVIPGLDPSMVVGSSGCYEWRLVIILAYLAMSVHVVNYIIDTNGCIWKVGADERKLFPVKMREDRQASVT</sequence>
<dbReference type="RefSeq" id="XP_008084177.1">
    <property type="nucleotide sequence ID" value="XM_008085986.1"/>
</dbReference>
<keyword evidence="3" id="KW-1185">Reference proteome</keyword>
<keyword evidence="1" id="KW-1133">Transmembrane helix</keyword>
<evidence type="ECO:0000256" key="1">
    <source>
        <dbReference type="SAM" id="Phobius"/>
    </source>
</evidence>
<protein>
    <recommendedName>
        <fullName evidence="4">MARVEL domain-containing protein</fullName>
    </recommendedName>
</protein>
<name>S3CTA2_GLAL2</name>
<proteinExistence type="predicted"/>
<keyword evidence="1" id="KW-0812">Transmembrane</keyword>
<organism evidence="2 3">
    <name type="scientific">Glarea lozoyensis (strain ATCC 20868 / MF5171)</name>
    <dbReference type="NCBI Taxonomy" id="1116229"/>
    <lineage>
        <taxon>Eukaryota</taxon>
        <taxon>Fungi</taxon>
        <taxon>Dikarya</taxon>
        <taxon>Ascomycota</taxon>
        <taxon>Pezizomycotina</taxon>
        <taxon>Leotiomycetes</taxon>
        <taxon>Helotiales</taxon>
        <taxon>Helotiaceae</taxon>
        <taxon>Glarea</taxon>
    </lineage>
</organism>
<dbReference type="EMBL" id="KE145368">
    <property type="protein sequence ID" value="EPE28269.1"/>
    <property type="molecule type" value="Genomic_DNA"/>
</dbReference>
<dbReference type="Proteomes" id="UP000016922">
    <property type="component" value="Unassembled WGS sequence"/>
</dbReference>
<dbReference type="GeneID" id="19468437"/>
<evidence type="ECO:0000313" key="3">
    <source>
        <dbReference type="Proteomes" id="UP000016922"/>
    </source>
</evidence>
<dbReference type="AlphaFoldDB" id="S3CTA2"/>
<gene>
    <name evidence="2" type="ORF">GLAREA_09389</name>
</gene>
<evidence type="ECO:0008006" key="4">
    <source>
        <dbReference type="Google" id="ProtNLM"/>
    </source>
</evidence>